<evidence type="ECO:0000313" key="6">
    <source>
        <dbReference type="EMBL" id="ADV84161.1"/>
    </source>
</evidence>
<dbReference type="RefSeq" id="WP_013569892.1">
    <property type="nucleotide sequence ID" value="NC_014963.1"/>
</dbReference>
<reference evidence="6 7" key="1">
    <citation type="journal article" date="2012" name="Stand. Genomic Sci.">
        <title>Complete genome sequence of Terriglobus saanensis type strain SP1PR4(T), an Acidobacteria from tundra soil.</title>
        <authorList>
            <person name="Rawat S.R."/>
            <person name="Mannisto M.K."/>
            <person name="Starovoytov V."/>
            <person name="Goodwin L."/>
            <person name="Nolan M."/>
            <person name="Hauser L."/>
            <person name="Land M."/>
            <person name="Davenport K.W."/>
            <person name="Woyke T."/>
            <person name="Haggblom M.M."/>
        </authorList>
    </citation>
    <scope>NUCLEOTIDE SEQUENCE</scope>
    <source>
        <strain evidence="7">ATCC BAA-1853 / DSM 23119 / SP1PR4</strain>
    </source>
</reference>
<evidence type="ECO:0000256" key="1">
    <source>
        <dbReference type="ARBA" id="ARBA00023015"/>
    </source>
</evidence>
<evidence type="ECO:0000313" key="7">
    <source>
        <dbReference type="Proteomes" id="UP000006844"/>
    </source>
</evidence>
<dbReference type="GO" id="GO:0003677">
    <property type="term" value="F:DNA binding"/>
    <property type="evidence" value="ECO:0007669"/>
    <property type="project" value="UniProtKB-UniRule"/>
</dbReference>
<dbReference type="KEGG" id="tsa:AciPR4_3407"/>
<dbReference type="PANTHER" id="PTHR47506">
    <property type="entry name" value="TRANSCRIPTIONAL REGULATORY PROTEIN"/>
    <property type="match status" value="1"/>
</dbReference>
<evidence type="ECO:0000256" key="2">
    <source>
        <dbReference type="ARBA" id="ARBA00023125"/>
    </source>
</evidence>
<sequence>MASAPTTREHLLEVGLRQLRLTGYTATGVKEVLDLAKVPKGSFYHYFPSKEAFVSEVFARYAESEALRMAHTFGDESIPALKRLRRYFDEMFLAYGPKAEIRGCLVGNMSLEIADHSTKLQTQLEATYAAWQGGIADLLRQAIKRGELRKSVKPDALAEFILNGYEGALVRMKADQSDRPIKNFLYFVFEVLLKN</sequence>
<dbReference type="HOGENOM" id="CLU_069356_28_1_0"/>
<keyword evidence="7" id="KW-1185">Reference proteome</keyword>
<dbReference type="PANTHER" id="PTHR47506:SF6">
    <property type="entry name" value="HTH-TYPE TRANSCRIPTIONAL REPRESSOR NEMR"/>
    <property type="match status" value="1"/>
</dbReference>
<gene>
    <name evidence="6" type="ordered locus">AciPR4_3407</name>
</gene>
<keyword evidence="1" id="KW-0805">Transcription regulation</keyword>
<dbReference type="SUPFAM" id="SSF48498">
    <property type="entry name" value="Tetracyclin repressor-like, C-terminal domain"/>
    <property type="match status" value="1"/>
</dbReference>
<organism evidence="6 7">
    <name type="scientific">Terriglobus saanensis (strain ATCC BAA-1853 / DSM 23119 / SP1PR4)</name>
    <dbReference type="NCBI Taxonomy" id="401053"/>
    <lineage>
        <taxon>Bacteria</taxon>
        <taxon>Pseudomonadati</taxon>
        <taxon>Acidobacteriota</taxon>
        <taxon>Terriglobia</taxon>
        <taxon>Terriglobales</taxon>
        <taxon>Acidobacteriaceae</taxon>
        <taxon>Terriglobus</taxon>
    </lineage>
</organism>
<proteinExistence type="predicted"/>
<evidence type="ECO:0000259" key="5">
    <source>
        <dbReference type="PROSITE" id="PS50977"/>
    </source>
</evidence>
<dbReference type="SUPFAM" id="SSF46689">
    <property type="entry name" value="Homeodomain-like"/>
    <property type="match status" value="1"/>
</dbReference>
<dbReference type="Pfam" id="PF00440">
    <property type="entry name" value="TetR_N"/>
    <property type="match status" value="1"/>
</dbReference>
<dbReference type="Proteomes" id="UP000006844">
    <property type="component" value="Chromosome"/>
</dbReference>
<dbReference type="EMBL" id="CP002467">
    <property type="protein sequence ID" value="ADV84161.1"/>
    <property type="molecule type" value="Genomic_DNA"/>
</dbReference>
<accession>E8UXD7</accession>
<evidence type="ECO:0000256" key="4">
    <source>
        <dbReference type="PROSITE-ProRule" id="PRU00335"/>
    </source>
</evidence>
<dbReference type="InterPro" id="IPR011075">
    <property type="entry name" value="TetR_C"/>
</dbReference>
<dbReference type="OrthoDB" id="9812484at2"/>
<dbReference type="InterPro" id="IPR001647">
    <property type="entry name" value="HTH_TetR"/>
</dbReference>
<keyword evidence="2 4" id="KW-0238">DNA-binding</keyword>
<name>E8UXD7_TERSS</name>
<dbReference type="Gene3D" id="1.10.357.10">
    <property type="entry name" value="Tetracycline Repressor, domain 2"/>
    <property type="match status" value="1"/>
</dbReference>
<feature type="DNA-binding region" description="H-T-H motif" evidence="4">
    <location>
        <begin position="28"/>
        <end position="47"/>
    </location>
</feature>
<dbReference type="InterPro" id="IPR009057">
    <property type="entry name" value="Homeodomain-like_sf"/>
</dbReference>
<dbReference type="STRING" id="401053.AciPR4_3407"/>
<evidence type="ECO:0000256" key="3">
    <source>
        <dbReference type="ARBA" id="ARBA00023163"/>
    </source>
</evidence>
<dbReference type="InterPro" id="IPR036271">
    <property type="entry name" value="Tet_transcr_reg_TetR-rel_C_sf"/>
</dbReference>
<dbReference type="AlphaFoldDB" id="E8UXD7"/>
<protein>
    <submittedName>
        <fullName evidence="6">Regulatory protein TetR</fullName>
    </submittedName>
</protein>
<dbReference type="eggNOG" id="COG1309">
    <property type="taxonomic scope" value="Bacteria"/>
</dbReference>
<dbReference type="PROSITE" id="PS50977">
    <property type="entry name" value="HTH_TETR_2"/>
    <property type="match status" value="1"/>
</dbReference>
<keyword evidence="3" id="KW-0804">Transcription</keyword>
<feature type="domain" description="HTH tetR-type" evidence="5">
    <location>
        <begin position="5"/>
        <end position="65"/>
    </location>
</feature>
<dbReference type="Pfam" id="PF16925">
    <property type="entry name" value="TetR_C_13"/>
    <property type="match status" value="1"/>
</dbReference>